<feature type="domain" description="Gfd2/YDR514C-like C-terminal" evidence="3">
    <location>
        <begin position="54"/>
        <end position="216"/>
    </location>
</feature>
<comment type="caution">
    <text evidence="4">The sequence shown here is derived from an EMBL/GenBank/DDBJ whole genome shotgun (WGS) entry which is preliminary data.</text>
</comment>
<protein>
    <submittedName>
        <fullName evidence="4">Uncharacterized protein</fullName>
    </submittedName>
</protein>
<feature type="compositionally biased region" description="Polar residues" evidence="1">
    <location>
        <begin position="261"/>
        <end position="275"/>
    </location>
</feature>
<dbReference type="Pfam" id="PF20253">
    <property type="entry name" value="DUF6604"/>
    <property type="match status" value="1"/>
</dbReference>
<gene>
    <name evidence="4" type="ORF">LTR36_000081</name>
</gene>
<dbReference type="EMBL" id="JAVFHQ010000001">
    <property type="protein sequence ID" value="KAK4550502.1"/>
    <property type="molecule type" value="Genomic_DNA"/>
</dbReference>
<evidence type="ECO:0000313" key="5">
    <source>
        <dbReference type="Proteomes" id="UP001324427"/>
    </source>
</evidence>
<organism evidence="4 5">
    <name type="scientific">Oleoguttula mirabilis</name>
    <dbReference type="NCBI Taxonomy" id="1507867"/>
    <lineage>
        <taxon>Eukaryota</taxon>
        <taxon>Fungi</taxon>
        <taxon>Dikarya</taxon>
        <taxon>Ascomycota</taxon>
        <taxon>Pezizomycotina</taxon>
        <taxon>Dothideomycetes</taxon>
        <taxon>Dothideomycetidae</taxon>
        <taxon>Mycosphaerellales</taxon>
        <taxon>Teratosphaeriaceae</taxon>
        <taxon>Oleoguttula</taxon>
    </lineage>
</organism>
<dbReference type="AlphaFoldDB" id="A0AAV9JZA9"/>
<evidence type="ECO:0000256" key="1">
    <source>
        <dbReference type="SAM" id="MobiDB-lite"/>
    </source>
</evidence>
<dbReference type="PANTHER" id="PTHR28083">
    <property type="entry name" value="GOOD FOR FULL DBP5 ACTIVITY PROTEIN 2"/>
    <property type="match status" value="1"/>
</dbReference>
<feature type="compositionally biased region" description="Low complexity" evidence="1">
    <location>
        <begin position="282"/>
        <end position="309"/>
    </location>
</feature>
<sequence>MAPEAVSPAELLKQVQAFLGLDASDNTELKLESHVDTNEKAELHPEGCSCCPVIITIGVSVLDTSSLRSIAPGVKGRKWADMIDAHYVTISERQVTREAALQAQDFEGLTQKMELSETGEWLQKTLGLFHRKLIVIGHDTDDHLKEVKEALGIDVGELECDVLDLGDLYLGAKAVVTGYSSLDTIYDILATLGVGEAHRRNAGSRALHIMQAMLAIACDVKAAVDPAFPFDGPAVRPSDGVHQHGSTKLAGLPEVEDCPSPASTVHTRTTGTPVNQHDIVRATTVTPSVPSSTLSESATSLTASSSSASNPFEDQDFDPSQLNSKVPSVARQKTYTDTEQVAPQFNQAEGGNLRRKVAASGPKTVALGNWLVAEAARYRDISDLIKEEDPQTTFVTAKLSITSPTYRPSTVRAYVRLARIIQAYFARDTDVDEEFLVQLRANVNDRREVSAWYRGLPFLKGSAIDKDNSQHGYFNDCLAEVLGVLEDVSMYGGSFAAFNASRA</sequence>
<evidence type="ECO:0000313" key="4">
    <source>
        <dbReference type="EMBL" id="KAK4550502.1"/>
    </source>
</evidence>
<evidence type="ECO:0000259" key="2">
    <source>
        <dbReference type="Pfam" id="PF20253"/>
    </source>
</evidence>
<dbReference type="PANTHER" id="PTHR28083:SF1">
    <property type="entry name" value="GOOD FOR FULL DBP5 ACTIVITY PROTEIN 2"/>
    <property type="match status" value="1"/>
</dbReference>
<keyword evidence="5" id="KW-1185">Reference proteome</keyword>
<feature type="region of interest" description="Disordered" evidence="1">
    <location>
        <begin position="235"/>
        <end position="335"/>
    </location>
</feature>
<feature type="compositionally biased region" description="Polar residues" evidence="1">
    <location>
        <begin position="318"/>
        <end position="335"/>
    </location>
</feature>
<name>A0AAV9JZA9_9PEZI</name>
<proteinExistence type="predicted"/>
<dbReference type="InterPro" id="IPR046539">
    <property type="entry name" value="DUF6604"/>
</dbReference>
<dbReference type="Proteomes" id="UP001324427">
    <property type="component" value="Unassembled WGS sequence"/>
</dbReference>
<dbReference type="InterPro" id="IPR040151">
    <property type="entry name" value="Gfd2/YDR514C-like"/>
</dbReference>
<dbReference type="Pfam" id="PF21762">
    <property type="entry name" value="DEDDh_C"/>
    <property type="match status" value="1"/>
</dbReference>
<feature type="domain" description="DUF6604" evidence="2">
    <location>
        <begin position="364"/>
        <end position="486"/>
    </location>
</feature>
<reference evidence="4 5" key="1">
    <citation type="submission" date="2021-11" db="EMBL/GenBank/DDBJ databases">
        <title>Black yeast isolated from Biological Soil Crust.</title>
        <authorList>
            <person name="Kurbessoian T."/>
        </authorList>
    </citation>
    <scope>NUCLEOTIDE SEQUENCE [LARGE SCALE GENOMIC DNA]</scope>
    <source>
        <strain evidence="4 5">CCFEE 5522</strain>
    </source>
</reference>
<dbReference type="InterPro" id="IPR048519">
    <property type="entry name" value="Gfd2/YDR514C-like_C"/>
</dbReference>
<accession>A0AAV9JZA9</accession>
<evidence type="ECO:0000259" key="3">
    <source>
        <dbReference type="Pfam" id="PF21762"/>
    </source>
</evidence>